<dbReference type="EMBL" id="QGKX02000996">
    <property type="protein sequence ID" value="KAF3556802.1"/>
    <property type="molecule type" value="Genomic_DNA"/>
</dbReference>
<organism evidence="3 4">
    <name type="scientific">Brassica cretica</name>
    <name type="common">Mustard</name>
    <dbReference type="NCBI Taxonomy" id="69181"/>
    <lineage>
        <taxon>Eukaryota</taxon>
        <taxon>Viridiplantae</taxon>
        <taxon>Streptophyta</taxon>
        <taxon>Embryophyta</taxon>
        <taxon>Tracheophyta</taxon>
        <taxon>Spermatophyta</taxon>
        <taxon>Magnoliopsida</taxon>
        <taxon>eudicotyledons</taxon>
        <taxon>Gunneridae</taxon>
        <taxon>Pentapetalae</taxon>
        <taxon>rosids</taxon>
        <taxon>malvids</taxon>
        <taxon>Brassicales</taxon>
        <taxon>Brassicaceae</taxon>
        <taxon>Brassiceae</taxon>
        <taxon>Brassica</taxon>
    </lineage>
</organism>
<protein>
    <recommendedName>
        <fullName evidence="2">F-box domain-containing protein</fullName>
    </recommendedName>
</protein>
<dbReference type="InterPro" id="IPR006527">
    <property type="entry name" value="F-box-assoc_dom_typ1"/>
</dbReference>
<proteinExistence type="predicted"/>
<dbReference type="SMART" id="SM00256">
    <property type="entry name" value="FBOX"/>
    <property type="match status" value="2"/>
</dbReference>
<evidence type="ECO:0000313" key="3">
    <source>
        <dbReference type="EMBL" id="KAF3556802.1"/>
    </source>
</evidence>
<feature type="compositionally biased region" description="Basic and acidic residues" evidence="1">
    <location>
        <begin position="738"/>
        <end position="753"/>
    </location>
</feature>
<sequence length="753" mass="86996">MTTIWDLPEDMLAEEIFSRVPLNYIKSVRSTCKKWNTLLRSRIIGKAEAKKQFTGFMMMNHKVCFIEFHLQNAFIYYCNHPCIKQVSILDQINVSEVIYNDGLLLCITKYELLVWNPYLGQTGWIQPRTKFDGFEKCFLGYDKNLNHKILRFCFLYHQAISSPITGFEIYDFSSDSWNVLDVTPPDWEITPNSCVSLKGNTYFCARRREVSAAGRIINVEPNFLVCFDFTTESFGPRLPLPFDSGNYGFVSLSCVREEQLAVLYQFRMTHEKIDIFVTNKISPSAVSWIKFIVGITGILLHLGDGSFFIDEETKLAVVFGRDMITRSQTAHTIETSGYSKSVLIGNASAHRPLDKNAFTREGLTLQENSKDTEGKNSRNFVGITLFRRHTDETSLEEEILIRVPITSLGAVRSTCKRWNSLSKSRLLCKAKANQQFVGFMRKNSKLCSLRFDLHEEEFAVKEIDNQVEISKVLVCNGLLLCVNVKSNDIQSVMVWNPYLGQTRWIHQQEQHLTTEFEIYDFKSDSWRTLDLDVTPDWGFEYVPYSTSLKGNTYFVDYDRFDETTNNYFICFDFTRERFGEYLQLPWSRDNSYYKSTPISSFGEEKLSALYMGGHISGIGIWVTTKIEPNEVLWSNFLKIDLEAIPCFTAHSFFIDEDTKRAVLFSIDWHDSLKTEEEYYNAAYIIGENDFFKSVDLGATNPLNDYVPAVCPNSYVPSLVQIKQNCMERQEEEAGQEARSCEKENRELELPFLQ</sequence>
<evidence type="ECO:0000259" key="2">
    <source>
        <dbReference type="SMART" id="SM00256"/>
    </source>
</evidence>
<dbReference type="Pfam" id="PF07734">
    <property type="entry name" value="FBA_1"/>
    <property type="match status" value="2"/>
</dbReference>
<evidence type="ECO:0000313" key="4">
    <source>
        <dbReference type="Proteomes" id="UP000712600"/>
    </source>
</evidence>
<feature type="region of interest" description="Disordered" evidence="1">
    <location>
        <begin position="733"/>
        <end position="753"/>
    </location>
</feature>
<gene>
    <name evidence="3" type="ORF">F2Q69_00011976</name>
</gene>
<dbReference type="InterPro" id="IPR001810">
    <property type="entry name" value="F-box_dom"/>
</dbReference>
<dbReference type="SUPFAM" id="SSF81383">
    <property type="entry name" value="F-box domain"/>
    <property type="match status" value="2"/>
</dbReference>
<accession>A0A8S9QSP1</accession>
<reference evidence="3" key="1">
    <citation type="submission" date="2019-12" db="EMBL/GenBank/DDBJ databases">
        <title>Genome sequencing and annotation of Brassica cretica.</title>
        <authorList>
            <person name="Studholme D.J."/>
            <person name="Sarris P."/>
        </authorList>
    </citation>
    <scope>NUCLEOTIDE SEQUENCE</scope>
    <source>
        <strain evidence="3">PFS-109/04</strain>
        <tissue evidence="3">Leaf</tissue>
    </source>
</reference>
<dbReference type="InterPro" id="IPR050796">
    <property type="entry name" value="SCF_F-box_component"/>
</dbReference>
<dbReference type="InterPro" id="IPR017451">
    <property type="entry name" value="F-box-assoc_interact_dom"/>
</dbReference>
<evidence type="ECO:0000256" key="1">
    <source>
        <dbReference type="SAM" id="MobiDB-lite"/>
    </source>
</evidence>
<dbReference type="Pfam" id="PF00646">
    <property type="entry name" value="F-box"/>
    <property type="match status" value="2"/>
</dbReference>
<dbReference type="PANTHER" id="PTHR31672:SF13">
    <property type="entry name" value="F-BOX PROTEIN CPR30-LIKE"/>
    <property type="match status" value="1"/>
</dbReference>
<dbReference type="AlphaFoldDB" id="A0A8S9QSP1"/>
<dbReference type="PANTHER" id="PTHR31672">
    <property type="entry name" value="BNACNNG10540D PROTEIN"/>
    <property type="match status" value="1"/>
</dbReference>
<feature type="domain" description="F-box" evidence="2">
    <location>
        <begin position="7"/>
        <end position="48"/>
    </location>
</feature>
<name>A0A8S9QSP1_BRACR</name>
<comment type="caution">
    <text evidence="3">The sequence shown here is derived from an EMBL/GenBank/DDBJ whole genome shotgun (WGS) entry which is preliminary data.</text>
</comment>
<dbReference type="NCBIfam" id="TIGR01640">
    <property type="entry name" value="F_box_assoc_1"/>
    <property type="match status" value="2"/>
</dbReference>
<feature type="domain" description="F-box" evidence="2">
    <location>
        <begin position="395"/>
        <end position="431"/>
    </location>
</feature>
<dbReference type="InterPro" id="IPR036047">
    <property type="entry name" value="F-box-like_dom_sf"/>
</dbReference>
<dbReference type="Proteomes" id="UP000712600">
    <property type="component" value="Unassembled WGS sequence"/>
</dbReference>